<dbReference type="PROSITE" id="PS50076">
    <property type="entry name" value="DNAJ_2"/>
    <property type="match status" value="1"/>
</dbReference>
<dbReference type="RefSeq" id="WP_211630983.1">
    <property type="nucleotide sequence ID" value="NZ_CP073100.1"/>
</dbReference>
<keyword evidence="3" id="KW-1185">Reference proteome</keyword>
<dbReference type="CDD" id="cd06257">
    <property type="entry name" value="DnaJ"/>
    <property type="match status" value="1"/>
</dbReference>
<accession>A0A975G854</accession>
<reference evidence="2" key="1">
    <citation type="submission" date="2021-04" db="EMBL/GenBank/DDBJ databases">
        <title>Luteolibacter sp. 32A isolated from the skin of an Anderson's salamander (Ambystoma andersonii).</title>
        <authorList>
            <person name="Spergser J."/>
            <person name="Busse H.-J."/>
        </authorList>
    </citation>
    <scope>NUCLEOTIDE SEQUENCE</scope>
    <source>
        <strain evidence="2">32A</strain>
    </source>
</reference>
<dbReference type="EMBL" id="CP073100">
    <property type="protein sequence ID" value="QUE50844.1"/>
    <property type="molecule type" value="Genomic_DNA"/>
</dbReference>
<dbReference type="InterPro" id="IPR001623">
    <property type="entry name" value="DnaJ_domain"/>
</dbReference>
<dbReference type="SUPFAM" id="SSF46565">
    <property type="entry name" value="Chaperone J-domain"/>
    <property type="match status" value="1"/>
</dbReference>
<organism evidence="2 3">
    <name type="scientific">Luteolibacter ambystomatis</name>
    <dbReference type="NCBI Taxonomy" id="2824561"/>
    <lineage>
        <taxon>Bacteria</taxon>
        <taxon>Pseudomonadati</taxon>
        <taxon>Verrucomicrobiota</taxon>
        <taxon>Verrucomicrobiia</taxon>
        <taxon>Verrucomicrobiales</taxon>
        <taxon>Verrucomicrobiaceae</taxon>
        <taxon>Luteolibacter</taxon>
    </lineage>
</organism>
<evidence type="ECO:0000313" key="3">
    <source>
        <dbReference type="Proteomes" id="UP000676169"/>
    </source>
</evidence>
<gene>
    <name evidence="2" type="ORF">KBB96_18535</name>
</gene>
<evidence type="ECO:0000313" key="2">
    <source>
        <dbReference type="EMBL" id="QUE50844.1"/>
    </source>
</evidence>
<proteinExistence type="predicted"/>
<dbReference type="KEGG" id="lamb:KBB96_18535"/>
<dbReference type="Pfam" id="PF00226">
    <property type="entry name" value="DnaJ"/>
    <property type="match status" value="1"/>
</dbReference>
<feature type="domain" description="J" evidence="1">
    <location>
        <begin position="2"/>
        <end position="85"/>
    </location>
</feature>
<name>A0A975G854_9BACT</name>
<dbReference type="SMART" id="SM00271">
    <property type="entry name" value="DnaJ"/>
    <property type="match status" value="1"/>
</dbReference>
<dbReference type="AlphaFoldDB" id="A0A975G854"/>
<sequence>MDAFEILGIPRTLVISEEMLRAAFREAGKQVHPDAGGDEADFARLQQAFATLTGPSKRLKHWLTLRGEAGDDRGSIAPELMDLFGQVGTVIQRADAIVRKRDEARSALVLAMLEGETQSCREAVEAAISQVDAALAAETAVFPAIESGEVSATQATRHARNLAFLEKWRANLQERFARLL</sequence>
<dbReference type="Gene3D" id="1.10.287.110">
    <property type="entry name" value="DnaJ domain"/>
    <property type="match status" value="1"/>
</dbReference>
<evidence type="ECO:0000259" key="1">
    <source>
        <dbReference type="PROSITE" id="PS50076"/>
    </source>
</evidence>
<dbReference type="Proteomes" id="UP000676169">
    <property type="component" value="Chromosome"/>
</dbReference>
<protein>
    <submittedName>
        <fullName evidence="2">DnaJ domain-containing protein</fullName>
    </submittedName>
</protein>
<dbReference type="InterPro" id="IPR036869">
    <property type="entry name" value="J_dom_sf"/>
</dbReference>